<evidence type="ECO:0000313" key="1">
    <source>
        <dbReference type="EMBL" id="KDR41943.1"/>
    </source>
</evidence>
<evidence type="ECO:0000313" key="2">
    <source>
        <dbReference type="Proteomes" id="UP000027466"/>
    </source>
</evidence>
<accession>A0A069PMK9</accession>
<dbReference type="Pfam" id="PF20484">
    <property type="entry name" value="DUF6723"/>
    <property type="match status" value="1"/>
</dbReference>
<dbReference type="RefSeq" id="WP_035934495.1">
    <property type="nucleotide sequence ID" value="NZ_CADFFX010000010.1"/>
</dbReference>
<sequence length="86" mass="9652">MSNIGFRPGVPASTEDDFEVLTSYRLKGYRRFFGRLRVVRKTDGKMLYPFEGAEDIGPFATQTEALAAAQIYGERIVEGDLANPEF</sequence>
<protein>
    <submittedName>
        <fullName evidence="1">Uncharacterized protein</fullName>
    </submittedName>
</protein>
<dbReference type="Proteomes" id="UP000027466">
    <property type="component" value="Unassembled WGS sequence"/>
</dbReference>
<comment type="caution">
    <text evidence="1">The sequence shown here is derived from an EMBL/GenBank/DDBJ whole genome shotgun (WGS) entry which is preliminary data.</text>
</comment>
<organism evidence="1 2">
    <name type="scientific">Caballeronia glathei</name>
    <dbReference type="NCBI Taxonomy" id="60547"/>
    <lineage>
        <taxon>Bacteria</taxon>
        <taxon>Pseudomonadati</taxon>
        <taxon>Pseudomonadota</taxon>
        <taxon>Betaproteobacteria</taxon>
        <taxon>Burkholderiales</taxon>
        <taxon>Burkholderiaceae</taxon>
        <taxon>Caballeronia</taxon>
    </lineage>
</organism>
<reference evidence="1 2" key="1">
    <citation type="submission" date="2014-03" db="EMBL/GenBank/DDBJ databases">
        <title>Draft Genome Sequences of Four Burkholderia Strains.</title>
        <authorList>
            <person name="Liu X.Y."/>
            <person name="Li C.X."/>
            <person name="Xu J.H."/>
        </authorList>
    </citation>
    <scope>NUCLEOTIDE SEQUENCE [LARGE SCALE GENOMIC DNA]</scope>
    <source>
        <strain evidence="1 2">DSM 50014</strain>
    </source>
</reference>
<proteinExistence type="predicted"/>
<keyword evidence="2" id="KW-1185">Reference proteome</keyword>
<dbReference type="InterPro" id="IPR046569">
    <property type="entry name" value="DUF6723"/>
</dbReference>
<name>A0A069PMK9_9BURK</name>
<gene>
    <name evidence="1" type="ORF">BG61_14610</name>
</gene>
<dbReference type="STRING" id="60547.GCA_000751215_03970"/>
<dbReference type="EMBL" id="JFHC01000022">
    <property type="protein sequence ID" value="KDR41943.1"/>
    <property type="molecule type" value="Genomic_DNA"/>
</dbReference>
<dbReference type="AlphaFoldDB" id="A0A069PMK9"/>